<feature type="transmembrane region" description="Helical" evidence="1">
    <location>
        <begin position="183"/>
        <end position="205"/>
    </location>
</feature>
<dbReference type="RefSeq" id="WP_167928794.1">
    <property type="nucleotide sequence ID" value="NZ_JAATVY010000039.1"/>
</dbReference>
<keyword evidence="1" id="KW-1133">Transmembrane helix</keyword>
<evidence type="ECO:0000313" key="3">
    <source>
        <dbReference type="Proteomes" id="UP000722989"/>
    </source>
</evidence>
<evidence type="ECO:0000256" key="1">
    <source>
        <dbReference type="SAM" id="Phobius"/>
    </source>
</evidence>
<protein>
    <submittedName>
        <fullName evidence="2">DUF3533 domain-containing protein</fullName>
    </submittedName>
</protein>
<proteinExistence type="predicted"/>
<feature type="transmembrane region" description="Helical" evidence="1">
    <location>
        <begin position="217"/>
        <end position="238"/>
    </location>
</feature>
<keyword evidence="3" id="KW-1185">Reference proteome</keyword>
<reference evidence="2 3" key="1">
    <citation type="submission" date="2020-03" db="EMBL/GenBank/DDBJ databases">
        <title>WGS of the type strain of Planosporangium spp.</title>
        <authorList>
            <person name="Thawai C."/>
        </authorList>
    </citation>
    <scope>NUCLEOTIDE SEQUENCE [LARGE SCALE GENOMIC DNA]</scope>
    <source>
        <strain evidence="2 3">TBRC 5610</strain>
    </source>
</reference>
<sequence length="332" mass="35276">MNDRTARREYRAGLVVILIGIIMASLFVASYSLALGRPAPRRIPTGVVGDPAQHPVLVAALEQATRRALVLHPYPSARAARAAIDRQELFAALVLSPDRALLLVSSASGASVALVLERAAEQVGEQLAPGRAQPVRVVDVHPLPPTDPQGLVSFYVTIAATVLGFVVMFQLRANAAGLSLRDWLSFIGILAVLGGLAFTVVVDPILHALRGAFGELWGVLAVQIAVAALFNSTMLVLFHRWAIIPTWLLFIAFGNPSSGGAVAAPLLPQLYALVGRLTPSGAAVRLIHQTVYFAHTQRRGPFLVEGLWLVGCLAALLISVRVTGRKPTESPG</sequence>
<feature type="transmembrane region" description="Helical" evidence="1">
    <location>
        <begin position="152"/>
        <end position="171"/>
    </location>
</feature>
<gene>
    <name evidence="2" type="ORF">HC031_29850</name>
</gene>
<keyword evidence="1" id="KW-0812">Transmembrane</keyword>
<organism evidence="2 3">
    <name type="scientific">Planosporangium thailandense</name>
    <dbReference type="NCBI Taxonomy" id="765197"/>
    <lineage>
        <taxon>Bacteria</taxon>
        <taxon>Bacillati</taxon>
        <taxon>Actinomycetota</taxon>
        <taxon>Actinomycetes</taxon>
        <taxon>Micromonosporales</taxon>
        <taxon>Micromonosporaceae</taxon>
        <taxon>Planosporangium</taxon>
    </lineage>
</organism>
<dbReference type="Proteomes" id="UP000722989">
    <property type="component" value="Unassembled WGS sequence"/>
</dbReference>
<feature type="transmembrane region" description="Helical" evidence="1">
    <location>
        <begin position="247"/>
        <end position="267"/>
    </location>
</feature>
<accession>A0ABX0Y729</accession>
<name>A0ABX0Y729_9ACTN</name>
<evidence type="ECO:0000313" key="2">
    <source>
        <dbReference type="EMBL" id="NJC73886.1"/>
    </source>
</evidence>
<feature type="transmembrane region" description="Helical" evidence="1">
    <location>
        <begin position="12"/>
        <end position="34"/>
    </location>
</feature>
<keyword evidence="1" id="KW-0472">Membrane</keyword>
<dbReference type="EMBL" id="JAATVY010000039">
    <property type="protein sequence ID" value="NJC73886.1"/>
    <property type="molecule type" value="Genomic_DNA"/>
</dbReference>
<comment type="caution">
    <text evidence="2">The sequence shown here is derived from an EMBL/GenBank/DDBJ whole genome shotgun (WGS) entry which is preliminary data.</text>
</comment>
<feature type="transmembrane region" description="Helical" evidence="1">
    <location>
        <begin position="306"/>
        <end position="324"/>
    </location>
</feature>